<organism evidence="6 7">
    <name type="scientific">Halobellus rarus</name>
    <dbReference type="NCBI Taxonomy" id="1126237"/>
    <lineage>
        <taxon>Archaea</taxon>
        <taxon>Methanobacteriati</taxon>
        <taxon>Methanobacteriota</taxon>
        <taxon>Stenosarchaea group</taxon>
        <taxon>Halobacteria</taxon>
        <taxon>Halobacteriales</taxon>
        <taxon>Haloferacaceae</taxon>
        <taxon>Halobellus</taxon>
    </lineage>
</organism>
<dbReference type="AlphaFoldDB" id="A0ABD6CRA6"/>
<dbReference type="InterPro" id="IPR002491">
    <property type="entry name" value="ABC_transptr_periplasmic_BD"/>
</dbReference>
<dbReference type="PANTHER" id="PTHR30532">
    <property type="entry name" value="IRON III DICITRATE-BINDING PERIPLASMIC PROTEIN"/>
    <property type="match status" value="1"/>
</dbReference>
<dbReference type="SUPFAM" id="SSF53807">
    <property type="entry name" value="Helical backbone' metal receptor"/>
    <property type="match status" value="1"/>
</dbReference>
<evidence type="ECO:0000256" key="2">
    <source>
        <dbReference type="ARBA" id="ARBA00022448"/>
    </source>
</evidence>
<feature type="region of interest" description="Disordered" evidence="4">
    <location>
        <begin position="35"/>
        <end position="62"/>
    </location>
</feature>
<keyword evidence="3" id="KW-0732">Signal</keyword>
<keyword evidence="7" id="KW-1185">Reference proteome</keyword>
<reference evidence="6 7" key="1">
    <citation type="journal article" date="2019" name="Int. J. Syst. Evol. Microbiol.">
        <title>The Global Catalogue of Microorganisms (GCM) 10K type strain sequencing project: providing services to taxonomists for standard genome sequencing and annotation.</title>
        <authorList>
            <consortium name="The Broad Institute Genomics Platform"/>
            <consortium name="The Broad Institute Genome Sequencing Center for Infectious Disease"/>
            <person name="Wu L."/>
            <person name="Ma J."/>
        </authorList>
    </citation>
    <scope>NUCLEOTIDE SEQUENCE [LARGE SCALE GENOMIC DNA]</scope>
    <source>
        <strain evidence="6 7">CGMCC 1.12121</strain>
    </source>
</reference>
<feature type="compositionally biased region" description="Low complexity" evidence="4">
    <location>
        <begin position="39"/>
        <end position="48"/>
    </location>
</feature>
<feature type="domain" description="Fe/B12 periplasmic-binding" evidence="5">
    <location>
        <begin position="81"/>
        <end position="376"/>
    </location>
</feature>
<comment type="subcellular location">
    <subcellularLocation>
        <location evidence="1">Cell envelope</location>
    </subcellularLocation>
</comment>
<evidence type="ECO:0000256" key="4">
    <source>
        <dbReference type="SAM" id="MobiDB-lite"/>
    </source>
</evidence>
<keyword evidence="2" id="KW-0813">Transport</keyword>
<dbReference type="Gene3D" id="3.40.50.1980">
    <property type="entry name" value="Nitrogenase molybdenum iron protein domain"/>
    <property type="match status" value="2"/>
</dbReference>
<sequence>MDDDNTTRYEAPTRRDCIKYGGGIIGSGLLAGCSGGDSGSTTPGTTTADETEPGTSPPTEQSYSVTMAPMGEVSFDAVPEDVYTGLPNTADMAIAAGRSDAINAVYYPEYHGTLMNRFYERLDGVSFEWESLTDSWGLGKEGFYELDSDVHLTDPAYASTLDALDQADVEEIREQIAPWFGNYYSNTRSDPPTEWATNYEYYSLWEMFEKVGQVFQAGDRARRLAEVHSELVASIEADLPPESDRPSATLVFPGQDETFWIYHLNGPGFLSAHTRPLGAPDAFGDAEWSGPSQQVDYEAMVERDPDVLLVLFTMSTDYNIQDIRDTLEDSPVAQQVSAVENNRVHAQGVRYQGPILNLFQLEMTAKQLYPDAFGEWPTYVDGPYPEIPEDEQLFDRQRVANIINGEFEA</sequence>
<evidence type="ECO:0000313" key="7">
    <source>
        <dbReference type="Proteomes" id="UP001597085"/>
    </source>
</evidence>
<comment type="caution">
    <text evidence="6">The sequence shown here is derived from an EMBL/GenBank/DDBJ whole genome shotgun (WGS) entry which is preliminary data.</text>
</comment>
<proteinExistence type="predicted"/>
<evidence type="ECO:0000256" key="3">
    <source>
        <dbReference type="ARBA" id="ARBA00022729"/>
    </source>
</evidence>
<dbReference type="EMBL" id="JBHUDK010000016">
    <property type="protein sequence ID" value="MFD1600608.1"/>
    <property type="molecule type" value="Genomic_DNA"/>
</dbReference>
<evidence type="ECO:0000313" key="6">
    <source>
        <dbReference type="EMBL" id="MFD1600608.1"/>
    </source>
</evidence>
<gene>
    <name evidence="6" type="ORF">ACFSBX_16840</name>
</gene>
<dbReference type="PROSITE" id="PS50983">
    <property type="entry name" value="FE_B12_PBP"/>
    <property type="match status" value="1"/>
</dbReference>
<name>A0ABD6CRA6_9EURY</name>
<evidence type="ECO:0000259" key="5">
    <source>
        <dbReference type="PROSITE" id="PS50983"/>
    </source>
</evidence>
<accession>A0ABD6CRA6</accession>
<evidence type="ECO:0000256" key="1">
    <source>
        <dbReference type="ARBA" id="ARBA00004196"/>
    </source>
</evidence>
<protein>
    <submittedName>
        <fullName evidence="6">ABC transporter substrate-binding protein</fullName>
    </submittedName>
</protein>
<dbReference type="Proteomes" id="UP001597085">
    <property type="component" value="Unassembled WGS sequence"/>
</dbReference>
<dbReference type="RefSeq" id="WP_390278254.1">
    <property type="nucleotide sequence ID" value="NZ_JBHUDK010000016.1"/>
</dbReference>
<dbReference type="PANTHER" id="PTHR30532:SF1">
    <property type="entry name" value="IRON(3+)-HYDROXAMATE-BINDING PROTEIN FHUD"/>
    <property type="match status" value="1"/>
</dbReference>
<dbReference type="Pfam" id="PF01497">
    <property type="entry name" value="Peripla_BP_2"/>
    <property type="match status" value="1"/>
</dbReference>
<dbReference type="InterPro" id="IPR051313">
    <property type="entry name" value="Bact_iron-sidero_bind"/>
</dbReference>